<dbReference type="InterPro" id="IPR005025">
    <property type="entry name" value="FMN_Rdtase-like_dom"/>
</dbReference>
<dbReference type="PANTHER" id="PTHR43408:SF2">
    <property type="entry name" value="FMN REDUCTASE (NADPH)"/>
    <property type="match status" value="1"/>
</dbReference>
<evidence type="ECO:0000259" key="4">
    <source>
        <dbReference type="Pfam" id="PF03358"/>
    </source>
</evidence>
<protein>
    <submittedName>
        <fullName evidence="5">NADH-dependent FMN reductase</fullName>
    </submittedName>
</protein>
<dbReference type="PANTHER" id="PTHR43408">
    <property type="entry name" value="FMN REDUCTASE (NADPH)"/>
    <property type="match status" value="1"/>
</dbReference>
<accession>A0A0P6VXV4</accession>
<keyword evidence="3" id="KW-0560">Oxidoreductase</keyword>
<dbReference type="AlphaFoldDB" id="A0A0P6VXV4"/>
<dbReference type="Proteomes" id="UP000050398">
    <property type="component" value="Unassembled WGS sequence"/>
</dbReference>
<proteinExistence type="predicted"/>
<dbReference type="Gene3D" id="3.40.50.360">
    <property type="match status" value="1"/>
</dbReference>
<gene>
    <name evidence="5" type="ORF">AM506_21030</name>
</gene>
<dbReference type="EMBL" id="LIXZ01000034">
    <property type="protein sequence ID" value="KPL57649.1"/>
    <property type="molecule type" value="Genomic_DNA"/>
</dbReference>
<organism evidence="5 6">
    <name type="scientific">Rossellomorea vietnamensis</name>
    <dbReference type="NCBI Taxonomy" id="218284"/>
    <lineage>
        <taxon>Bacteria</taxon>
        <taxon>Bacillati</taxon>
        <taxon>Bacillota</taxon>
        <taxon>Bacilli</taxon>
        <taxon>Bacillales</taxon>
        <taxon>Bacillaceae</taxon>
        <taxon>Rossellomorea</taxon>
    </lineage>
</organism>
<dbReference type="InterPro" id="IPR029039">
    <property type="entry name" value="Flavoprotein-like_sf"/>
</dbReference>
<reference evidence="5 6" key="1">
    <citation type="submission" date="2015-08" db="EMBL/GenBank/DDBJ databases">
        <title>Draft Genome Sequence of Bacillus vietnamensis UCD-SED5.</title>
        <authorList>
            <person name="Lee R.D."/>
            <person name="Jospin G."/>
            <person name="Lang J.M."/>
            <person name="Coil D.A."/>
            <person name="Eisen J.A."/>
        </authorList>
    </citation>
    <scope>NUCLEOTIDE SEQUENCE [LARGE SCALE GENOMIC DNA]</scope>
    <source>
        <strain evidence="5 6">UCD-SED5</strain>
    </source>
</reference>
<feature type="domain" description="NADPH-dependent FMN reductase-like" evidence="4">
    <location>
        <begin position="1"/>
        <end position="142"/>
    </location>
</feature>
<evidence type="ECO:0000256" key="2">
    <source>
        <dbReference type="ARBA" id="ARBA00022643"/>
    </source>
</evidence>
<evidence type="ECO:0000313" key="5">
    <source>
        <dbReference type="EMBL" id="KPL57649.1"/>
    </source>
</evidence>
<dbReference type="InterPro" id="IPR051814">
    <property type="entry name" value="NAD(P)H-dep_FMN_reductase"/>
</dbReference>
<keyword evidence="2" id="KW-0288">FMN</keyword>
<dbReference type="GO" id="GO:0016491">
    <property type="term" value="F:oxidoreductase activity"/>
    <property type="evidence" value="ECO:0007669"/>
    <property type="project" value="UniProtKB-KW"/>
</dbReference>
<comment type="caution">
    <text evidence="5">The sequence shown here is derived from an EMBL/GenBank/DDBJ whole genome shotgun (WGS) entry which is preliminary data.</text>
</comment>
<evidence type="ECO:0000256" key="3">
    <source>
        <dbReference type="ARBA" id="ARBA00023002"/>
    </source>
</evidence>
<evidence type="ECO:0000313" key="6">
    <source>
        <dbReference type="Proteomes" id="UP000050398"/>
    </source>
</evidence>
<evidence type="ECO:0000256" key="1">
    <source>
        <dbReference type="ARBA" id="ARBA00022630"/>
    </source>
</evidence>
<dbReference type="OrthoDB" id="1643408at2"/>
<sequence>MKLIGISGSLAGSKTAIAVQETLNIAEKLEDNLKTELIDLRSYEVELVKGYPLEKYNEDTQKVIKTILSADMLVFGTPVYQASISGVLKNLFDHIPQGAFEGKTVGMVTTAGSEKHYLVPEYHLKPIISFLKGTLPTRNVFVHNSCYEETNIITNKDVWKRMETMIEEMIALHKNM</sequence>
<dbReference type="SUPFAM" id="SSF52218">
    <property type="entry name" value="Flavoproteins"/>
    <property type="match status" value="1"/>
</dbReference>
<name>A0A0P6VXV4_9BACI</name>
<dbReference type="Pfam" id="PF03358">
    <property type="entry name" value="FMN_red"/>
    <property type="match status" value="1"/>
</dbReference>
<dbReference type="RefSeq" id="WP_060675014.1">
    <property type="nucleotide sequence ID" value="NZ_LIXZ01000034.1"/>
</dbReference>
<keyword evidence="1" id="KW-0285">Flavoprotein</keyword>
<dbReference type="PATRIC" id="fig|218284.4.peg.3013"/>